<dbReference type="PATRIC" id="fig|1225564.3.peg.6833"/>
<gene>
    <name evidence="1" type="ORF">AA309_26245</name>
</gene>
<keyword evidence="2" id="KW-1185">Reference proteome</keyword>
<evidence type="ECO:0000313" key="1">
    <source>
        <dbReference type="EMBL" id="KLK90367.1"/>
    </source>
</evidence>
<evidence type="ECO:0008006" key="3">
    <source>
        <dbReference type="Google" id="ProtNLM"/>
    </source>
</evidence>
<dbReference type="AlphaFoldDB" id="A0A0H1RCQ3"/>
<dbReference type="Proteomes" id="UP000035489">
    <property type="component" value="Unassembled WGS sequence"/>
</dbReference>
<dbReference type="Gene3D" id="1.10.150.20">
    <property type="entry name" value="5' to 3' exonuclease, C-terminal subdomain"/>
    <property type="match status" value="1"/>
</dbReference>
<comment type="caution">
    <text evidence="1">The sequence shown here is derived from an EMBL/GenBank/DDBJ whole genome shotgun (WGS) entry which is preliminary data.</text>
</comment>
<sequence>MPNHYQERWEGPIGGLRLPFAAWKCLQDEGIKTIDQLKAKADRLEKFVGIGPRLAHIIRQELARMEAAERQTSDEA</sequence>
<dbReference type="RefSeq" id="WP_047191976.1">
    <property type="nucleotide sequence ID" value="NZ_LCYG01000087.1"/>
</dbReference>
<protein>
    <recommendedName>
        <fullName evidence="3">RNA polymerase alpha subunit C-terminal domain-containing protein</fullName>
    </recommendedName>
</protein>
<evidence type="ECO:0000313" key="2">
    <source>
        <dbReference type="Proteomes" id="UP000035489"/>
    </source>
</evidence>
<dbReference type="SUPFAM" id="SSF47789">
    <property type="entry name" value="C-terminal domain of RNA polymerase alpha subunit"/>
    <property type="match status" value="1"/>
</dbReference>
<organism evidence="1 2">
    <name type="scientific">Microvirga vignae</name>
    <dbReference type="NCBI Taxonomy" id="1225564"/>
    <lineage>
        <taxon>Bacteria</taxon>
        <taxon>Pseudomonadati</taxon>
        <taxon>Pseudomonadota</taxon>
        <taxon>Alphaproteobacteria</taxon>
        <taxon>Hyphomicrobiales</taxon>
        <taxon>Methylobacteriaceae</taxon>
        <taxon>Microvirga</taxon>
    </lineage>
</organism>
<reference evidence="1 2" key="1">
    <citation type="submission" date="2015-05" db="EMBL/GenBank/DDBJ databases">
        <title>Draft genome sequence of Microvirga vignae strain BR3299, a novel nitrogen fixing bacteria isolated from Brazil semi-aired region.</title>
        <authorList>
            <person name="Zilli J.E."/>
            <person name="Passos S.R."/>
            <person name="Leite J."/>
            <person name="Baldani J.I."/>
            <person name="Xavier G.R."/>
            <person name="Rumjaneck N.G."/>
            <person name="Simoes-Araujo J.L."/>
        </authorList>
    </citation>
    <scope>NUCLEOTIDE SEQUENCE [LARGE SCALE GENOMIC DNA]</scope>
    <source>
        <strain evidence="1 2">BR3299</strain>
    </source>
</reference>
<dbReference type="OrthoDB" id="8020814at2"/>
<dbReference type="EMBL" id="LCYG01000087">
    <property type="protein sequence ID" value="KLK90367.1"/>
    <property type="molecule type" value="Genomic_DNA"/>
</dbReference>
<name>A0A0H1RCQ3_9HYPH</name>
<proteinExistence type="predicted"/>
<accession>A0A0H1RCQ3</accession>